<dbReference type="InterPro" id="IPR017941">
    <property type="entry name" value="Rieske_2Fe-2S"/>
</dbReference>
<sequence length="588" mass="64854">MRTEEWISAGALEQLRSDGAKVIKGGIAVFAHEDGAAAVDNRCPHLGFPLHLGSLCDGILTCHWHHARFDVCSGGTLDPWADDALSHDVKIENGEVWVNAAPRRTMTIEKLNKRLQEGLEQNIGIVIAKAVVGLIEAGVSEDEIVRVGILYGTSQSSGWGSGLTILAAMRNVLPKLDKSGRILALYHGLVHVARAGAGRAPRRLLGSLPSADASVKRLAEWYRNCVEVRDAKGAEKVLLTAIAADASPDQLADMMLVAVTDHFYLDGGHTFDFHNKAFETLEAIGPDSAESILAALTPLLSNPSRSEEQHHWQSPVDLVTPLKQTFERLQRGELSTQDQSESFNAPFDEEAFVEQLLGDQPLATIRQMADALQGGIDPARLARLIALAAAERIVRFHTQNDFGDWLAVLHTFTYAHAVHERLLRSKEPLLHRALFYGAIAIYHDRFLNVPRAPKPKKDAYMKGIAEAPTEDLLSLLDRRQQVEEAAGWVTAYLDSGCDHTALLNTLGHSLLREDAEFHSFQMYEAAIAEYDHWRALMGTESLSERAADTMLIACARYLAAHAPTAREMPHTARIAWRLHRGEKLFESE</sequence>
<keyword evidence="2" id="KW-0479">Metal-binding</keyword>
<comment type="cofactor">
    <cofactor evidence="5">
        <name>[2Fe-2S] cluster</name>
        <dbReference type="ChEBI" id="CHEBI:190135"/>
    </cofactor>
</comment>
<gene>
    <name evidence="8" type="ORF">ACFPOF_15600</name>
</gene>
<keyword evidence="3" id="KW-0408">Iron</keyword>
<organism evidence="8 9">
    <name type="scientific">Cohnella soli</name>
    <dbReference type="NCBI Taxonomy" id="425005"/>
    <lineage>
        <taxon>Bacteria</taxon>
        <taxon>Bacillati</taxon>
        <taxon>Bacillota</taxon>
        <taxon>Bacilli</taxon>
        <taxon>Bacillales</taxon>
        <taxon>Paenibacillaceae</taxon>
        <taxon>Cohnella</taxon>
    </lineage>
</organism>
<evidence type="ECO:0000313" key="8">
    <source>
        <dbReference type="EMBL" id="MFC5404168.1"/>
    </source>
</evidence>
<dbReference type="EMBL" id="JBHSMI010000025">
    <property type="protein sequence ID" value="MFC5404168.1"/>
    <property type="molecule type" value="Genomic_DNA"/>
</dbReference>
<dbReference type="PROSITE" id="PS51296">
    <property type="entry name" value="RIESKE"/>
    <property type="match status" value="1"/>
</dbReference>
<feature type="domain" description="Rieske" evidence="7">
    <location>
        <begin position="6"/>
        <end position="98"/>
    </location>
</feature>
<dbReference type="Gene3D" id="2.102.10.10">
    <property type="entry name" value="Rieske [2Fe-2S] iron-sulphur domain"/>
    <property type="match status" value="1"/>
</dbReference>
<name>A0ABW0HUI1_9BACL</name>
<evidence type="ECO:0000256" key="2">
    <source>
        <dbReference type="ARBA" id="ARBA00022723"/>
    </source>
</evidence>
<comment type="similarity">
    <text evidence="6">Belongs to the bacterial ring-hydroxylating dioxygenase ferredoxin component family.</text>
</comment>
<dbReference type="PANTHER" id="PTHR21496:SF0">
    <property type="entry name" value="RIESKE DOMAIN-CONTAINING PROTEIN"/>
    <property type="match status" value="1"/>
</dbReference>
<reference evidence="9" key="1">
    <citation type="journal article" date="2019" name="Int. J. Syst. Evol. Microbiol.">
        <title>The Global Catalogue of Microorganisms (GCM) 10K type strain sequencing project: providing services to taxonomists for standard genome sequencing and annotation.</title>
        <authorList>
            <consortium name="The Broad Institute Genomics Platform"/>
            <consortium name="The Broad Institute Genome Sequencing Center for Infectious Disease"/>
            <person name="Wu L."/>
            <person name="Ma J."/>
        </authorList>
    </citation>
    <scope>NUCLEOTIDE SEQUENCE [LARGE SCALE GENOMIC DNA]</scope>
    <source>
        <strain evidence="9">CGMCC 1.18575</strain>
    </source>
</reference>
<evidence type="ECO:0000256" key="5">
    <source>
        <dbReference type="ARBA" id="ARBA00034078"/>
    </source>
</evidence>
<keyword evidence="1" id="KW-0001">2Fe-2S</keyword>
<evidence type="ECO:0000256" key="4">
    <source>
        <dbReference type="ARBA" id="ARBA00023014"/>
    </source>
</evidence>
<dbReference type="Proteomes" id="UP001596113">
    <property type="component" value="Unassembled WGS sequence"/>
</dbReference>
<dbReference type="InterPro" id="IPR036922">
    <property type="entry name" value="Rieske_2Fe-2S_sf"/>
</dbReference>
<keyword evidence="9" id="KW-1185">Reference proteome</keyword>
<evidence type="ECO:0000256" key="1">
    <source>
        <dbReference type="ARBA" id="ARBA00022714"/>
    </source>
</evidence>
<keyword evidence="4" id="KW-0411">Iron-sulfur</keyword>
<dbReference type="Pfam" id="PF00355">
    <property type="entry name" value="Rieske"/>
    <property type="match status" value="1"/>
</dbReference>
<evidence type="ECO:0000259" key="7">
    <source>
        <dbReference type="PROSITE" id="PS51296"/>
    </source>
</evidence>
<proteinExistence type="inferred from homology"/>
<accession>A0ABW0HUI1</accession>
<evidence type="ECO:0000256" key="3">
    <source>
        <dbReference type="ARBA" id="ARBA00023004"/>
    </source>
</evidence>
<evidence type="ECO:0000313" key="9">
    <source>
        <dbReference type="Proteomes" id="UP001596113"/>
    </source>
</evidence>
<dbReference type="PANTHER" id="PTHR21496">
    <property type="entry name" value="FERREDOXIN-RELATED"/>
    <property type="match status" value="1"/>
</dbReference>
<protein>
    <submittedName>
        <fullName evidence="8">Rieske (2Fe-2S) protein</fullName>
    </submittedName>
</protein>
<dbReference type="RefSeq" id="WP_378134182.1">
    <property type="nucleotide sequence ID" value="NZ_JBHSMI010000025.1"/>
</dbReference>
<comment type="caution">
    <text evidence="8">The sequence shown here is derived from an EMBL/GenBank/DDBJ whole genome shotgun (WGS) entry which is preliminary data.</text>
</comment>
<evidence type="ECO:0000256" key="6">
    <source>
        <dbReference type="ARBA" id="ARBA00038001"/>
    </source>
</evidence>
<dbReference type="SUPFAM" id="SSF50022">
    <property type="entry name" value="ISP domain"/>
    <property type="match status" value="1"/>
</dbReference>
<dbReference type="CDD" id="cd03467">
    <property type="entry name" value="Rieske"/>
    <property type="match status" value="1"/>
</dbReference>